<name>R3U6S0_9ENTE</name>
<dbReference type="PANTHER" id="PTHR14226:SF57">
    <property type="entry name" value="BLR7027 PROTEIN"/>
    <property type="match status" value="1"/>
</dbReference>
<evidence type="ECO:0000259" key="5">
    <source>
        <dbReference type="PROSITE" id="PS51635"/>
    </source>
</evidence>
<feature type="short sequence motif" description="GXGXXG" evidence="4">
    <location>
        <begin position="144"/>
        <end position="149"/>
    </location>
</feature>
<gene>
    <name evidence="6" type="ORF">UC3_00233</name>
</gene>
<dbReference type="AlphaFoldDB" id="R3U6S0"/>
<dbReference type="GO" id="GO:0016042">
    <property type="term" value="P:lipid catabolic process"/>
    <property type="evidence" value="ECO:0007669"/>
    <property type="project" value="UniProtKB-UniRule"/>
</dbReference>
<feature type="active site" description="Proton acceptor" evidence="4">
    <location>
        <position position="311"/>
    </location>
</feature>
<dbReference type="CDD" id="cd07209">
    <property type="entry name" value="Pat_hypo_Ecoli_Z1214_like"/>
    <property type="match status" value="1"/>
</dbReference>
<keyword evidence="1 4" id="KW-0378">Hydrolase</keyword>
<dbReference type="HOGENOM" id="CLU_034454_2_0_9"/>
<feature type="short sequence motif" description="GXSXG" evidence="4">
    <location>
        <begin position="171"/>
        <end position="175"/>
    </location>
</feature>
<keyword evidence="7" id="KW-1185">Reference proteome</keyword>
<evidence type="ECO:0000256" key="4">
    <source>
        <dbReference type="PROSITE-ProRule" id="PRU01161"/>
    </source>
</evidence>
<feature type="short sequence motif" description="DGA/G" evidence="4">
    <location>
        <begin position="311"/>
        <end position="313"/>
    </location>
</feature>
<evidence type="ECO:0000313" key="6">
    <source>
        <dbReference type="EMBL" id="EOL49138.1"/>
    </source>
</evidence>
<dbReference type="eggNOG" id="COG1752">
    <property type="taxonomic scope" value="Bacteria"/>
</dbReference>
<dbReference type="InterPro" id="IPR002641">
    <property type="entry name" value="PNPLA_dom"/>
</dbReference>
<evidence type="ECO:0000256" key="3">
    <source>
        <dbReference type="ARBA" id="ARBA00023098"/>
    </source>
</evidence>
<protein>
    <recommendedName>
        <fullName evidence="5">PNPLA domain-containing protein</fullName>
    </recommendedName>
</protein>
<organism evidence="6 7">
    <name type="scientific">Enterococcus phoeniculicola ATCC BAA-412</name>
    <dbReference type="NCBI Taxonomy" id="1158610"/>
    <lineage>
        <taxon>Bacteria</taxon>
        <taxon>Bacillati</taxon>
        <taxon>Bacillota</taxon>
        <taxon>Bacilli</taxon>
        <taxon>Lactobacillales</taxon>
        <taxon>Enterococcaceae</taxon>
        <taxon>Enterococcus</taxon>
    </lineage>
</organism>
<dbReference type="Pfam" id="PF01734">
    <property type="entry name" value="Patatin"/>
    <property type="match status" value="1"/>
</dbReference>
<dbReference type="GO" id="GO:0016787">
    <property type="term" value="F:hydrolase activity"/>
    <property type="evidence" value="ECO:0007669"/>
    <property type="project" value="UniProtKB-UniRule"/>
</dbReference>
<dbReference type="PANTHER" id="PTHR14226">
    <property type="entry name" value="NEUROPATHY TARGET ESTERASE/SWISS CHEESE D.MELANOGASTER"/>
    <property type="match status" value="1"/>
</dbReference>
<evidence type="ECO:0000256" key="2">
    <source>
        <dbReference type="ARBA" id="ARBA00022963"/>
    </source>
</evidence>
<dbReference type="RefSeq" id="WP_010766918.1">
    <property type="nucleotide sequence ID" value="NZ_ASWE01000006.1"/>
</dbReference>
<dbReference type="EMBL" id="AJAT01000006">
    <property type="protein sequence ID" value="EOL49138.1"/>
    <property type="molecule type" value="Genomic_DNA"/>
</dbReference>
<dbReference type="OrthoDB" id="9770965at2"/>
<dbReference type="PATRIC" id="fig|1158610.3.peg.215"/>
<dbReference type="SUPFAM" id="SSF52151">
    <property type="entry name" value="FabD/lysophospholipase-like"/>
    <property type="match status" value="1"/>
</dbReference>
<evidence type="ECO:0000256" key="1">
    <source>
        <dbReference type="ARBA" id="ARBA00022801"/>
    </source>
</evidence>
<dbReference type="PROSITE" id="PS51635">
    <property type="entry name" value="PNPLA"/>
    <property type="match status" value="1"/>
</dbReference>
<keyword evidence="2 4" id="KW-0442">Lipid degradation</keyword>
<accession>R3U6S0</accession>
<proteinExistence type="predicted"/>
<dbReference type="InterPro" id="IPR016035">
    <property type="entry name" value="Acyl_Trfase/lysoPLipase"/>
</dbReference>
<dbReference type="Gene3D" id="3.40.1090.10">
    <property type="entry name" value="Cytosolic phospholipase A2 catalytic domain"/>
    <property type="match status" value="2"/>
</dbReference>
<dbReference type="InterPro" id="IPR050301">
    <property type="entry name" value="NTE"/>
</dbReference>
<dbReference type="STRING" id="154621.RV11_GL001351"/>
<keyword evidence="3 4" id="KW-0443">Lipid metabolism</keyword>
<reference evidence="6 7" key="1">
    <citation type="submission" date="2013-02" db="EMBL/GenBank/DDBJ databases">
        <title>The Genome Sequence of Enterococcus phoeniculicola BAA-412.</title>
        <authorList>
            <consortium name="The Broad Institute Genome Sequencing Platform"/>
            <consortium name="The Broad Institute Genome Sequencing Center for Infectious Disease"/>
            <person name="Earl A.M."/>
            <person name="Gilmore M.S."/>
            <person name="Lebreton F."/>
            <person name="Walker B."/>
            <person name="Young S.K."/>
            <person name="Zeng Q."/>
            <person name="Gargeya S."/>
            <person name="Fitzgerald M."/>
            <person name="Haas B."/>
            <person name="Abouelleil A."/>
            <person name="Alvarado L."/>
            <person name="Arachchi H.M."/>
            <person name="Berlin A.M."/>
            <person name="Chapman S.B."/>
            <person name="Dewar J."/>
            <person name="Goldberg J."/>
            <person name="Griggs A."/>
            <person name="Gujja S."/>
            <person name="Hansen M."/>
            <person name="Howarth C."/>
            <person name="Imamovic A."/>
            <person name="Larimer J."/>
            <person name="McCowan C."/>
            <person name="Murphy C."/>
            <person name="Neiman D."/>
            <person name="Pearson M."/>
            <person name="Priest M."/>
            <person name="Roberts A."/>
            <person name="Saif S."/>
            <person name="Shea T."/>
            <person name="Sisk P."/>
            <person name="Sykes S."/>
            <person name="Wortman J."/>
            <person name="Nusbaum C."/>
            <person name="Birren B."/>
        </authorList>
    </citation>
    <scope>NUCLEOTIDE SEQUENCE [LARGE SCALE GENOMIC DNA]</scope>
    <source>
        <strain evidence="6 7">ATCC BAA-412</strain>
    </source>
</reference>
<feature type="active site" description="Nucleophile" evidence="4">
    <location>
        <position position="173"/>
    </location>
</feature>
<dbReference type="Proteomes" id="UP000013785">
    <property type="component" value="Unassembled WGS sequence"/>
</dbReference>
<comment type="caution">
    <text evidence="6">The sequence shown here is derived from an EMBL/GenBank/DDBJ whole genome shotgun (WGS) entry which is preliminary data.</text>
</comment>
<evidence type="ECO:0000313" key="7">
    <source>
        <dbReference type="Proteomes" id="UP000013785"/>
    </source>
</evidence>
<sequence length="560" mass="64136">MNFQKVYPSEKSKLLSKIQKSQLLWPFYSEHSRAKRVFLQEIMNGRAWQIKESERVVSFLCFSRVKPGEPLIVTNALFLDSQMGWKQSLLHLEKVAKKQFCSEIVFEFPGDSLQLKFLIEQGYHQTGTQFQKELSYHTALVLGGGGAHGSYQIGVWQALKELGITFELVTGTSVGALNGAFVLQDDIKVAKKMWQSLSTEAVMSFPAAARNNQTIRELIWQIASLTTTAIRQKGVSTQPLRKLLEAAIRQDKIESSPIRLFVVATEMSALKETVVEINNVKPDQRVEWLLASASFFPAMQATEIDTFSYMDGGYRNNLPVDVAIQNGATEYIAIDIKGPGITKHTRLPETVVSTSLHSPWELGTFLVFDATRSQQNLQLGYLETLKKFGQLKGHWYAFEQTKDIEILWTGFWRTIQKEGCFKEKDLMEKNILHKLRKLYKDRVTIETMGLAFIELAAKSFQLLPTKVYTINQLKEEMKGKQQQPQSNELGVLSVQEWLDRFKEETYVFSERNQLRSLKKVLLETEVLSKKPQDIQKIVQRQPIQLLLVLFIDYLMEGTTW</sequence>
<feature type="domain" description="PNPLA" evidence="5">
    <location>
        <begin position="140"/>
        <end position="324"/>
    </location>
</feature>